<accession>A0ABW6B7Y6</accession>
<reference evidence="2" key="1">
    <citation type="journal article" date="2019" name="Int. J. Syst. Evol. Microbiol.">
        <title>The Global Catalogue of Microorganisms (GCM) 10K type strain sequencing project: providing services to taxonomists for standard genome sequencing and annotation.</title>
        <authorList>
            <consortium name="The Broad Institute Genomics Platform"/>
            <consortium name="The Broad Institute Genome Sequencing Center for Infectious Disease"/>
            <person name="Wu L."/>
            <person name="Ma J."/>
        </authorList>
    </citation>
    <scope>NUCLEOTIDE SEQUENCE [LARGE SCALE GENOMIC DNA]</scope>
    <source>
        <strain evidence="2">KCTC 23098</strain>
    </source>
</reference>
<dbReference type="EMBL" id="JBHUPA010000016">
    <property type="protein sequence ID" value="MFD2964361.1"/>
    <property type="molecule type" value="Genomic_DNA"/>
</dbReference>
<name>A0ABW6B7Y6_9SPHI</name>
<dbReference type="RefSeq" id="WP_377612558.1">
    <property type="nucleotide sequence ID" value="NZ_JBHUPA010000016.1"/>
</dbReference>
<evidence type="ECO:0000313" key="1">
    <source>
        <dbReference type="EMBL" id="MFD2964361.1"/>
    </source>
</evidence>
<dbReference type="Proteomes" id="UP001597560">
    <property type="component" value="Unassembled WGS sequence"/>
</dbReference>
<proteinExistence type="predicted"/>
<organism evidence="1 2">
    <name type="scientific">Olivibacter jilunii</name>
    <dbReference type="NCBI Taxonomy" id="985016"/>
    <lineage>
        <taxon>Bacteria</taxon>
        <taxon>Pseudomonadati</taxon>
        <taxon>Bacteroidota</taxon>
        <taxon>Sphingobacteriia</taxon>
        <taxon>Sphingobacteriales</taxon>
        <taxon>Sphingobacteriaceae</taxon>
        <taxon>Olivibacter</taxon>
    </lineage>
</organism>
<comment type="caution">
    <text evidence="1">The sequence shown here is derived from an EMBL/GenBank/DDBJ whole genome shotgun (WGS) entry which is preliminary data.</text>
</comment>
<sequence length="47" mass="4980">MKFFWNRQRATNPEQSAFAGLLGSGLPASYPTIRASQPANALSVVGA</sequence>
<keyword evidence="2" id="KW-1185">Reference proteome</keyword>
<evidence type="ECO:0000313" key="2">
    <source>
        <dbReference type="Proteomes" id="UP001597560"/>
    </source>
</evidence>
<gene>
    <name evidence="1" type="ORF">ACFS6J_21350</name>
</gene>
<protein>
    <submittedName>
        <fullName evidence="1">Uncharacterized protein</fullName>
    </submittedName>
</protein>